<keyword evidence="2" id="KW-0732">Signal</keyword>
<dbReference type="PANTHER" id="PTHR13887">
    <property type="entry name" value="GLUTATHIONE S-TRANSFERASE KAPPA"/>
    <property type="match status" value="1"/>
</dbReference>
<protein>
    <recommendedName>
        <fullName evidence="7">Thioredoxin domain-containing protein</fullName>
    </recommendedName>
</protein>
<dbReference type="GO" id="GO:0016491">
    <property type="term" value="F:oxidoreductase activity"/>
    <property type="evidence" value="ECO:0007669"/>
    <property type="project" value="UniProtKB-KW"/>
</dbReference>
<dbReference type="Proteomes" id="UP000177088">
    <property type="component" value="Unassembled WGS sequence"/>
</dbReference>
<evidence type="ECO:0000256" key="4">
    <source>
        <dbReference type="ARBA" id="ARBA00023157"/>
    </source>
</evidence>
<reference evidence="8 9" key="1">
    <citation type="journal article" date="2016" name="Nat. Commun.">
        <title>Thousands of microbial genomes shed light on interconnected biogeochemical processes in an aquifer system.</title>
        <authorList>
            <person name="Anantharaman K."/>
            <person name="Brown C.T."/>
            <person name="Hug L.A."/>
            <person name="Sharon I."/>
            <person name="Castelle C.J."/>
            <person name="Probst A.J."/>
            <person name="Thomas B.C."/>
            <person name="Singh A."/>
            <person name="Wilkins M.J."/>
            <person name="Karaoz U."/>
            <person name="Brodie E.L."/>
            <person name="Williams K.H."/>
            <person name="Hubbard S.S."/>
            <person name="Banfield J.F."/>
        </authorList>
    </citation>
    <scope>NUCLEOTIDE SEQUENCE [LARGE SCALE GENOMIC DNA]</scope>
</reference>
<dbReference type="Gene3D" id="3.40.30.10">
    <property type="entry name" value="Glutaredoxin"/>
    <property type="match status" value="1"/>
</dbReference>
<keyword evidence="6" id="KW-1133">Transmembrane helix</keyword>
<evidence type="ECO:0000313" key="9">
    <source>
        <dbReference type="Proteomes" id="UP000177088"/>
    </source>
</evidence>
<dbReference type="InterPro" id="IPR036249">
    <property type="entry name" value="Thioredoxin-like_sf"/>
</dbReference>
<keyword evidence="6" id="KW-0472">Membrane</keyword>
<dbReference type="Pfam" id="PF13462">
    <property type="entry name" value="Thioredoxin_4"/>
    <property type="match status" value="1"/>
</dbReference>
<dbReference type="SUPFAM" id="SSF52833">
    <property type="entry name" value="Thioredoxin-like"/>
    <property type="match status" value="1"/>
</dbReference>
<evidence type="ECO:0000256" key="2">
    <source>
        <dbReference type="ARBA" id="ARBA00022729"/>
    </source>
</evidence>
<dbReference type="PANTHER" id="PTHR13887:SF14">
    <property type="entry name" value="DISULFIDE BOND FORMATION PROTEIN D"/>
    <property type="match status" value="1"/>
</dbReference>
<evidence type="ECO:0000256" key="6">
    <source>
        <dbReference type="SAM" id="Phobius"/>
    </source>
</evidence>
<comment type="caution">
    <text evidence="8">The sequence shown here is derived from an EMBL/GenBank/DDBJ whole genome shotgun (WGS) entry which is preliminary data.</text>
</comment>
<evidence type="ECO:0000256" key="3">
    <source>
        <dbReference type="ARBA" id="ARBA00023002"/>
    </source>
</evidence>
<evidence type="ECO:0000256" key="1">
    <source>
        <dbReference type="ARBA" id="ARBA00005791"/>
    </source>
</evidence>
<evidence type="ECO:0000259" key="7">
    <source>
        <dbReference type="PROSITE" id="PS51352"/>
    </source>
</evidence>
<feature type="transmembrane region" description="Helical" evidence="6">
    <location>
        <begin position="20"/>
        <end position="44"/>
    </location>
</feature>
<evidence type="ECO:0000313" key="8">
    <source>
        <dbReference type="EMBL" id="OGL73069.1"/>
    </source>
</evidence>
<evidence type="ECO:0000256" key="5">
    <source>
        <dbReference type="ARBA" id="ARBA00023284"/>
    </source>
</evidence>
<keyword evidence="4" id="KW-1015">Disulfide bond</keyword>
<dbReference type="InterPro" id="IPR012336">
    <property type="entry name" value="Thioredoxin-like_fold"/>
</dbReference>
<organism evidence="8 9">
    <name type="scientific">Candidatus Uhrbacteria bacterium RIFCSPHIGHO2_02_FULL_60_10</name>
    <dbReference type="NCBI Taxonomy" id="1802392"/>
    <lineage>
        <taxon>Bacteria</taxon>
        <taxon>Candidatus Uhriibacteriota</taxon>
    </lineage>
</organism>
<accession>A0A1F7U4A9</accession>
<dbReference type="PROSITE" id="PS51352">
    <property type="entry name" value="THIOREDOXIN_2"/>
    <property type="match status" value="1"/>
</dbReference>
<keyword evidence="5" id="KW-0676">Redox-active center</keyword>
<dbReference type="InterPro" id="IPR013766">
    <property type="entry name" value="Thioredoxin_domain"/>
</dbReference>
<name>A0A1F7U4A9_9BACT</name>
<keyword evidence="6" id="KW-0812">Transmembrane</keyword>
<dbReference type="EMBL" id="MGEA01000070">
    <property type="protein sequence ID" value="OGL73069.1"/>
    <property type="molecule type" value="Genomic_DNA"/>
</dbReference>
<feature type="domain" description="Thioredoxin" evidence="7">
    <location>
        <begin position="71"/>
        <end position="260"/>
    </location>
</feature>
<keyword evidence="3" id="KW-0560">Oxidoreductase</keyword>
<dbReference type="AlphaFoldDB" id="A0A1F7U4A9"/>
<sequence>MFHNDESEATPAGIRLSPRASFVIGLVGGALTLCTIGFVVLLSLMLKGQLPLALAANVPAAVVPTDSLPPIAPPADLPPAAAPTVSNVKPVSSDDHIRGDKNAPVTLIEYSDFQCPFCQRFHPTMQRLLKEYDGQVRWVYRHFPLSFHPFGQAAAIASECASEQGKFWEYADKLFDNQEAFSADNFKIWAGEIGLNKSKFQTCLESGKFAARVKQDLDGGSASGITGTPGTIIIGQDGRTQLVPGAVPYEQLKAQVDSAL</sequence>
<proteinExistence type="inferred from homology"/>
<gene>
    <name evidence="8" type="ORF">A3C96_04115</name>
</gene>
<comment type="similarity">
    <text evidence="1">Belongs to the thioredoxin family. DsbA subfamily.</text>
</comment>